<dbReference type="SMART" id="SM00490">
    <property type="entry name" value="HELICc"/>
    <property type="match status" value="1"/>
</dbReference>
<evidence type="ECO:0000256" key="6">
    <source>
        <dbReference type="ARBA" id="ARBA00023125"/>
    </source>
</evidence>
<evidence type="ECO:0000256" key="5">
    <source>
        <dbReference type="ARBA" id="ARBA00022840"/>
    </source>
</evidence>
<proteinExistence type="inferred from homology"/>
<evidence type="ECO:0000256" key="8">
    <source>
        <dbReference type="ARBA" id="ARBA00034617"/>
    </source>
</evidence>
<keyword evidence="3" id="KW-0378">Hydrolase</keyword>
<dbReference type="EMBL" id="JAEUGD010000043">
    <property type="protein sequence ID" value="MBL6447372.1"/>
    <property type="molecule type" value="Genomic_DNA"/>
</dbReference>
<dbReference type="GO" id="GO:0043138">
    <property type="term" value="F:3'-5' DNA helicase activity"/>
    <property type="evidence" value="ECO:0007669"/>
    <property type="project" value="UniProtKB-EC"/>
</dbReference>
<evidence type="ECO:0000256" key="9">
    <source>
        <dbReference type="ARBA" id="ARBA00034808"/>
    </source>
</evidence>
<dbReference type="GO" id="GO:0009378">
    <property type="term" value="F:four-way junction helicase activity"/>
    <property type="evidence" value="ECO:0007669"/>
    <property type="project" value="TreeGrafter"/>
</dbReference>
<dbReference type="GO" id="GO:0016787">
    <property type="term" value="F:hydrolase activity"/>
    <property type="evidence" value="ECO:0007669"/>
    <property type="project" value="UniProtKB-KW"/>
</dbReference>
<dbReference type="InterPro" id="IPR001650">
    <property type="entry name" value="Helicase_C-like"/>
</dbReference>
<dbReference type="SMART" id="SM00487">
    <property type="entry name" value="DEXDc"/>
    <property type="match status" value="1"/>
</dbReference>
<name>A0A937FYW8_9BACT</name>
<comment type="similarity">
    <text evidence="1">Belongs to the helicase family. RecQ subfamily.</text>
</comment>
<evidence type="ECO:0000256" key="7">
    <source>
        <dbReference type="ARBA" id="ARBA00023235"/>
    </source>
</evidence>
<dbReference type="InterPro" id="IPR002464">
    <property type="entry name" value="DNA/RNA_helicase_DEAH_CS"/>
</dbReference>
<accession>A0A937FYW8</accession>
<dbReference type="GO" id="GO:0006310">
    <property type="term" value="P:DNA recombination"/>
    <property type="evidence" value="ECO:0007669"/>
    <property type="project" value="InterPro"/>
</dbReference>
<comment type="caution">
    <text evidence="12">The sequence shown here is derived from an EMBL/GenBank/DDBJ whole genome shotgun (WGS) entry which is preliminary data.</text>
</comment>
<dbReference type="CDD" id="cd06223">
    <property type="entry name" value="PRTases_typeI"/>
    <property type="match status" value="1"/>
</dbReference>
<dbReference type="RefSeq" id="WP_202856912.1">
    <property type="nucleotide sequence ID" value="NZ_JAEUGD010000043.1"/>
</dbReference>
<comment type="catalytic activity">
    <reaction evidence="8">
        <text>Couples ATP hydrolysis with the unwinding of duplex DNA by translocating in the 3'-5' direction.</text>
        <dbReference type="EC" id="5.6.2.4"/>
    </reaction>
</comment>
<keyword evidence="2" id="KW-0547">Nucleotide-binding</keyword>
<dbReference type="GO" id="GO:0043590">
    <property type="term" value="C:bacterial nucleoid"/>
    <property type="evidence" value="ECO:0007669"/>
    <property type="project" value="TreeGrafter"/>
</dbReference>
<keyword evidence="5" id="KW-0067">ATP-binding</keyword>
<dbReference type="Pfam" id="PF00270">
    <property type="entry name" value="DEAD"/>
    <property type="match status" value="1"/>
</dbReference>
<evidence type="ECO:0000256" key="3">
    <source>
        <dbReference type="ARBA" id="ARBA00022801"/>
    </source>
</evidence>
<evidence type="ECO:0000256" key="2">
    <source>
        <dbReference type="ARBA" id="ARBA00022741"/>
    </source>
</evidence>
<evidence type="ECO:0000313" key="12">
    <source>
        <dbReference type="EMBL" id="MBL6447372.1"/>
    </source>
</evidence>
<dbReference type="SUPFAM" id="SSF52540">
    <property type="entry name" value="P-loop containing nucleoside triphosphate hydrolases"/>
    <property type="match status" value="1"/>
</dbReference>
<dbReference type="Gene3D" id="3.40.50.2020">
    <property type="match status" value="1"/>
</dbReference>
<dbReference type="EC" id="5.6.2.4" evidence="9"/>
<feature type="domain" description="Helicase C-terminal" evidence="11">
    <location>
        <begin position="230"/>
        <end position="395"/>
    </location>
</feature>
<dbReference type="AlphaFoldDB" id="A0A937FYW8"/>
<dbReference type="PANTHER" id="PTHR13710:SF105">
    <property type="entry name" value="ATP-DEPENDENT DNA HELICASE Q1"/>
    <property type="match status" value="1"/>
</dbReference>
<evidence type="ECO:0000256" key="4">
    <source>
        <dbReference type="ARBA" id="ARBA00022806"/>
    </source>
</evidence>
<dbReference type="PANTHER" id="PTHR13710">
    <property type="entry name" value="DNA HELICASE RECQ FAMILY MEMBER"/>
    <property type="match status" value="1"/>
</dbReference>
<organism evidence="12 13">
    <name type="scientific">Fulvivirga marina</name>
    <dbReference type="NCBI Taxonomy" id="2494733"/>
    <lineage>
        <taxon>Bacteria</taxon>
        <taxon>Pseudomonadati</taxon>
        <taxon>Bacteroidota</taxon>
        <taxon>Cytophagia</taxon>
        <taxon>Cytophagales</taxon>
        <taxon>Fulvivirgaceae</taxon>
        <taxon>Fulvivirga</taxon>
    </lineage>
</organism>
<dbReference type="InterPro" id="IPR014001">
    <property type="entry name" value="Helicase_ATP-bd"/>
</dbReference>
<dbReference type="InterPro" id="IPR029057">
    <property type="entry name" value="PRTase-like"/>
</dbReference>
<dbReference type="Proteomes" id="UP000614216">
    <property type="component" value="Unassembled WGS sequence"/>
</dbReference>
<dbReference type="GO" id="GO:0005737">
    <property type="term" value="C:cytoplasm"/>
    <property type="evidence" value="ECO:0007669"/>
    <property type="project" value="TreeGrafter"/>
</dbReference>
<reference evidence="12" key="1">
    <citation type="submission" date="2021-01" db="EMBL/GenBank/DDBJ databases">
        <title>Fulvivirga kasyanovii gen. nov., sp nov., a novel member of the phylum Bacteroidetes isolated from seawater in a mussel farm.</title>
        <authorList>
            <person name="Zhao L.-H."/>
            <person name="Wang Z.-J."/>
        </authorList>
    </citation>
    <scope>NUCLEOTIDE SEQUENCE</scope>
    <source>
        <strain evidence="12">29W222</strain>
    </source>
</reference>
<sequence length="697" mass="78903">MTKEEGLKLLRKAINDPSAEFREGQWEAIDSLVNGRKKLLVIERTGWGKSSVYFISTRILRDQGKGTTIIISPLLALMRNQVDAAERLGINAVSINSTNISDWEAHKQAVLNNEIDALLISPERLSNESFMDNVLRPIADRIGLFVVDEAHCISDWGHDFRPDYRRIISILKFMPDGMPILGTTATANDRVCEDIVSQLGNIEIIRGALTRKSISLQNIKLKDQASRLAWLKENIERLPGSGIIYTLTKRDAHIVTDWLIECDIEAAYYYSGAIDDNFEDSNTYRQYVEDVLFNNEIKVLVATSALGMGYDKPDLGFVVHYQAPNSIISYYQQVGRAGRAIDQAYGILLSGQEDDKIHEYFRRSAFPPRERVTAILNKLDEHDGLSVPELMKELNLRQGQIEQVLKYLKVEETSPIVKIGSKWKRAAVDYEMDSEKILRLTSQRVNEWEEVKEYIEHNRCLMRYLQDSLDDPNKSNCGKCVNCTNSKLHEEVTHQNGVEAALFLKHSEFDIKLKTRIQYDALSKYELAGNLPLNLRGEIGKTLSRWGDAGWGKIVALDKHNNHFRDELVEAFVEMINKRWKPSPSPTWVTCIPSHRHPDLVPSFSNRVAVKLGIPFIPVINKIEETAPQKEQENSYFQCKNLDGIFEIGNNVRIEEPVLLIDDAIDSGWTLTIATALLRAAGSGIVYPATLTSTSAN</sequence>
<protein>
    <recommendedName>
        <fullName evidence="9">DNA 3'-5' helicase</fullName>
        <ecNumber evidence="9">5.6.2.4</ecNumber>
    </recommendedName>
</protein>
<dbReference type="GO" id="GO:0030894">
    <property type="term" value="C:replisome"/>
    <property type="evidence" value="ECO:0007669"/>
    <property type="project" value="TreeGrafter"/>
</dbReference>
<evidence type="ECO:0000256" key="1">
    <source>
        <dbReference type="ARBA" id="ARBA00005446"/>
    </source>
</evidence>
<dbReference type="InterPro" id="IPR027417">
    <property type="entry name" value="P-loop_NTPase"/>
</dbReference>
<dbReference type="InterPro" id="IPR000836">
    <property type="entry name" value="PRTase_dom"/>
</dbReference>
<feature type="domain" description="Helicase ATP-binding" evidence="10">
    <location>
        <begin position="30"/>
        <end position="205"/>
    </location>
</feature>
<keyword evidence="13" id="KW-1185">Reference proteome</keyword>
<dbReference type="PROSITE" id="PS51192">
    <property type="entry name" value="HELICASE_ATP_BIND_1"/>
    <property type="match status" value="1"/>
</dbReference>
<dbReference type="InterPro" id="IPR011545">
    <property type="entry name" value="DEAD/DEAH_box_helicase_dom"/>
</dbReference>
<keyword evidence="7" id="KW-0413">Isomerase</keyword>
<gene>
    <name evidence="12" type="ORF">JMN32_13720</name>
</gene>
<evidence type="ECO:0000313" key="13">
    <source>
        <dbReference type="Proteomes" id="UP000614216"/>
    </source>
</evidence>
<dbReference type="Pfam" id="PF00271">
    <property type="entry name" value="Helicase_C"/>
    <property type="match status" value="1"/>
</dbReference>
<dbReference type="InterPro" id="IPR004589">
    <property type="entry name" value="DNA_helicase_ATP-dep_RecQ"/>
</dbReference>
<evidence type="ECO:0000259" key="11">
    <source>
        <dbReference type="PROSITE" id="PS51194"/>
    </source>
</evidence>
<dbReference type="GO" id="GO:0005524">
    <property type="term" value="F:ATP binding"/>
    <property type="evidence" value="ECO:0007669"/>
    <property type="project" value="UniProtKB-KW"/>
</dbReference>
<keyword evidence="6" id="KW-0238">DNA-binding</keyword>
<dbReference type="PROSITE" id="PS51194">
    <property type="entry name" value="HELICASE_CTER"/>
    <property type="match status" value="1"/>
</dbReference>
<dbReference type="SUPFAM" id="SSF53271">
    <property type="entry name" value="PRTase-like"/>
    <property type="match status" value="1"/>
</dbReference>
<dbReference type="GO" id="GO:0006281">
    <property type="term" value="P:DNA repair"/>
    <property type="evidence" value="ECO:0007669"/>
    <property type="project" value="TreeGrafter"/>
</dbReference>
<dbReference type="NCBIfam" id="TIGR00614">
    <property type="entry name" value="recQ_fam"/>
    <property type="match status" value="1"/>
</dbReference>
<dbReference type="PROSITE" id="PS00690">
    <property type="entry name" value="DEAH_ATP_HELICASE"/>
    <property type="match status" value="1"/>
</dbReference>
<dbReference type="Gene3D" id="3.40.50.300">
    <property type="entry name" value="P-loop containing nucleotide triphosphate hydrolases"/>
    <property type="match status" value="2"/>
</dbReference>
<keyword evidence="4 12" id="KW-0347">Helicase</keyword>
<dbReference type="GO" id="GO:0003677">
    <property type="term" value="F:DNA binding"/>
    <property type="evidence" value="ECO:0007669"/>
    <property type="project" value="UniProtKB-KW"/>
</dbReference>
<evidence type="ECO:0000259" key="10">
    <source>
        <dbReference type="PROSITE" id="PS51192"/>
    </source>
</evidence>